<sequence length="132" mass="14517">MLDHLALSITSDKYQEVLDFYLATLAPLGYELRHSIHDGKVVGLGCKDAPAHEADFWLSGFAQSASEIKYAHWAFKTDDRKVVDEFHVKALAAGGKDNGAPGPRPQYGPHYYGAFITDPVGNNIEVVCKKPE</sequence>
<dbReference type="Pfam" id="PF00903">
    <property type="entry name" value="Glyoxalase"/>
    <property type="match status" value="1"/>
</dbReference>
<dbReference type="AlphaFoldDB" id="A0A0A1TH10"/>
<dbReference type="PANTHER" id="PTHR35006:SF2">
    <property type="entry name" value="GLYOXALASE FAMILY PROTEIN (AFU_ORTHOLOGUE AFUA_5G14830)"/>
    <property type="match status" value="1"/>
</dbReference>
<dbReference type="OrthoDB" id="10249419at2759"/>
<dbReference type="PROSITE" id="PS51819">
    <property type="entry name" value="VOC"/>
    <property type="match status" value="1"/>
</dbReference>
<proteinExistence type="predicted"/>
<organism evidence="2 3">
    <name type="scientific">[Torrubiella] hemipterigena</name>
    <dbReference type="NCBI Taxonomy" id="1531966"/>
    <lineage>
        <taxon>Eukaryota</taxon>
        <taxon>Fungi</taxon>
        <taxon>Dikarya</taxon>
        <taxon>Ascomycota</taxon>
        <taxon>Pezizomycotina</taxon>
        <taxon>Sordariomycetes</taxon>
        <taxon>Hypocreomycetidae</taxon>
        <taxon>Hypocreales</taxon>
        <taxon>Clavicipitaceae</taxon>
        <taxon>Clavicipitaceae incertae sedis</taxon>
        <taxon>'Torrubiella' clade</taxon>
    </lineage>
</organism>
<dbReference type="InterPro" id="IPR004360">
    <property type="entry name" value="Glyas_Fos-R_dOase_dom"/>
</dbReference>
<dbReference type="Proteomes" id="UP000039046">
    <property type="component" value="Unassembled WGS sequence"/>
</dbReference>
<keyword evidence="3" id="KW-1185">Reference proteome</keyword>
<reference evidence="2 3" key="1">
    <citation type="journal article" date="2015" name="Genome Announc.">
        <title>Draft Genome Sequence and Gene Annotation of the Entomopathogenic Fungus Verticillium hemipterigenum.</title>
        <authorList>
            <person name="Horn F."/>
            <person name="Habel A."/>
            <person name="Scharf D.H."/>
            <person name="Dworschak J."/>
            <person name="Brakhage A.A."/>
            <person name="Guthke R."/>
            <person name="Hertweck C."/>
            <person name="Linde J."/>
        </authorList>
    </citation>
    <scope>NUCLEOTIDE SEQUENCE [LARGE SCALE GENOMIC DNA]</scope>
</reference>
<dbReference type="SUPFAM" id="SSF54593">
    <property type="entry name" value="Glyoxalase/Bleomycin resistance protein/Dihydroxybiphenyl dioxygenase"/>
    <property type="match status" value="1"/>
</dbReference>
<protein>
    <recommendedName>
        <fullName evidence="1">VOC domain-containing protein</fullName>
    </recommendedName>
</protein>
<dbReference type="HOGENOM" id="CLU_046006_6_1_1"/>
<name>A0A0A1TH10_9HYPO</name>
<evidence type="ECO:0000313" key="2">
    <source>
        <dbReference type="EMBL" id="CEJ89608.1"/>
    </source>
</evidence>
<evidence type="ECO:0000313" key="3">
    <source>
        <dbReference type="Proteomes" id="UP000039046"/>
    </source>
</evidence>
<dbReference type="InterPro" id="IPR037523">
    <property type="entry name" value="VOC_core"/>
</dbReference>
<dbReference type="Gene3D" id="3.10.180.10">
    <property type="entry name" value="2,3-Dihydroxybiphenyl 1,2-Dioxygenase, domain 1"/>
    <property type="match status" value="1"/>
</dbReference>
<dbReference type="STRING" id="1531966.A0A0A1TH10"/>
<dbReference type="EMBL" id="CDHN01000002">
    <property type="protein sequence ID" value="CEJ89608.1"/>
    <property type="molecule type" value="Genomic_DNA"/>
</dbReference>
<dbReference type="PANTHER" id="PTHR35006">
    <property type="entry name" value="GLYOXALASE FAMILY PROTEIN (AFU_ORTHOLOGUE AFUA_5G14830)"/>
    <property type="match status" value="1"/>
</dbReference>
<evidence type="ECO:0000259" key="1">
    <source>
        <dbReference type="PROSITE" id="PS51819"/>
    </source>
</evidence>
<dbReference type="InterPro" id="IPR029068">
    <property type="entry name" value="Glyas_Bleomycin-R_OHBP_Dase"/>
</dbReference>
<gene>
    <name evidence="2" type="ORF">VHEMI05443</name>
</gene>
<accession>A0A0A1TH10</accession>
<feature type="domain" description="VOC" evidence="1">
    <location>
        <begin position="1"/>
        <end position="129"/>
    </location>
</feature>
<dbReference type="CDD" id="cd07262">
    <property type="entry name" value="VOC_like"/>
    <property type="match status" value="1"/>
</dbReference>